<reference evidence="3 4" key="1">
    <citation type="journal article" date="2013" name="Antonie Van Leeuwenhoek">
        <title>Paracoccus zhejiangensis sp. nov., isolated from activated sludge in wastewater-treatment system.</title>
        <authorList>
            <person name="Wu Z.G."/>
            <person name="Zhang D.F."/>
            <person name="Liu Y.L."/>
            <person name="Wang F."/>
            <person name="Jiang X."/>
            <person name="Li C."/>
            <person name="Li S.P."/>
            <person name="Hong Q."/>
            <person name="Li W.J."/>
        </authorList>
    </citation>
    <scope>NUCLEOTIDE SEQUENCE [LARGE SCALE GENOMIC DNA]</scope>
    <source>
        <strain evidence="3 4">J6</strain>
    </source>
</reference>
<dbReference type="Pfam" id="PF00248">
    <property type="entry name" value="Aldo_ket_red"/>
    <property type="match status" value="1"/>
</dbReference>
<gene>
    <name evidence="3" type="ORF">CX676_06930</name>
</gene>
<dbReference type="InterPro" id="IPR050791">
    <property type="entry name" value="Aldo-Keto_reductase"/>
</dbReference>
<proteinExistence type="predicted"/>
<dbReference type="GO" id="GO:0005737">
    <property type="term" value="C:cytoplasm"/>
    <property type="evidence" value="ECO:0007669"/>
    <property type="project" value="TreeGrafter"/>
</dbReference>
<dbReference type="InterPro" id="IPR023210">
    <property type="entry name" value="NADP_OxRdtase_dom"/>
</dbReference>
<evidence type="ECO:0000256" key="1">
    <source>
        <dbReference type="ARBA" id="ARBA00023002"/>
    </source>
</evidence>
<dbReference type="GO" id="GO:0016491">
    <property type="term" value="F:oxidoreductase activity"/>
    <property type="evidence" value="ECO:0007669"/>
    <property type="project" value="UniProtKB-KW"/>
</dbReference>
<feature type="domain" description="NADP-dependent oxidoreductase" evidence="2">
    <location>
        <begin position="16"/>
        <end position="304"/>
    </location>
</feature>
<keyword evidence="4" id="KW-1185">Reference proteome</keyword>
<evidence type="ECO:0000259" key="2">
    <source>
        <dbReference type="Pfam" id="PF00248"/>
    </source>
</evidence>
<dbReference type="InterPro" id="IPR036812">
    <property type="entry name" value="NAD(P)_OxRdtase_dom_sf"/>
</dbReference>
<organism evidence="3 4">
    <name type="scientific">Paracoccus zhejiangensis</name>
    <dbReference type="NCBI Taxonomy" id="1077935"/>
    <lineage>
        <taxon>Bacteria</taxon>
        <taxon>Pseudomonadati</taxon>
        <taxon>Pseudomonadota</taxon>
        <taxon>Alphaproteobacteria</taxon>
        <taxon>Rhodobacterales</taxon>
        <taxon>Paracoccaceae</taxon>
        <taxon>Paracoccus</taxon>
    </lineage>
</organism>
<dbReference type="PRINTS" id="PR00069">
    <property type="entry name" value="ALDKETRDTASE"/>
</dbReference>
<dbReference type="InterPro" id="IPR020471">
    <property type="entry name" value="AKR"/>
</dbReference>
<dbReference type="PANTHER" id="PTHR43625:SF40">
    <property type="entry name" value="ALDO-KETO REDUCTASE YAKC [NADP(+)]"/>
    <property type="match status" value="1"/>
</dbReference>
<dbReference type="EMBL" id="CP025430">
    <property type="protein sequence ID" value="AUH63926.1"/>
    <property type="molecule type" value="Genomic_DNA"/>
</dbReference>
<sequence length="327" mass="35682">MQTRKLGADGPEIGAVALGTMNFVGAYAAGDPDEALRCMARCLDLGINHFDTSNVYGKGRAEELLSGFLKTRRDQVVLASKVGITREKERPFNNEPDYLRDCLDASLKRLKVDHLDLYYIHRRDPSVPVEEVIGQMARFRDEGKIRAIGLSEIAPATLERAAAVAPIAAVQSEYSLWTRLPELGLVQACARHGAALVAFSALGRGVLTDAPPQPDDLREGDLRRGMPRFDAENYPRNMERIARFADYAHEIGHSAEAVALAWLLSRAPHVIALPGSRSSAHMEANAKGGDLVLTPGQLAEIETLLPVGFAHGARYNRAMSRGPEAYC</sequence>
<name>A0A2H5EX91_9RHOB</name>
<dbReference type="OrthoDB" id="9803483at2"/>
<dbReference type="KEGG" id="pzh:CX676_06930"/>
<protein>
    <submittedName>
        <fullName evidence="3">Aldo/keto reductase</fullName>
    </submittedName>
</protein>
<dbReference type="Gene3D" id="3.20.20.100">
    <property type="entry name" value="NADP-dependent oxidoreductase domain"/>
    <property type="match status" value="1"/>
</dbReference>
<dbReference type="Proteomes" id="UP000234530">
    <property type="component" value="Chromosome"/>
</dbReference>
<accession>A0A2H5EX91</accession>
<keyword evidence="1" id="KW-0560">Oxidoreductase</keyword>
<evidence type="ECO:0000313" key="4">
    <source>
        <dbReference type="Proteomes" id="UP000234530"/>
    </source>
</evidence>
<dbReference type="AlphaFoldDB" id="A0A2H5EX91"/>
<dbReference type="PANTHER" id="PTHR43625">
    <property type="entry name" value="AFLATOXIN B1 ALDEHYDE REDUCTASE"/>
    <property type="match status" value="1"/>
</dbReference>
<evidence type="ECO:0000313" key="3">
    <source>
        <dbReference type="EMBL" id="AUH63926.1"/>
    </source>
</evidence>
<dbReference type="SUPFAM" id="SSF51430">
    <property type="entry name" value="NAD(P)-linked oxidoreductase"/>
    <property type="match status" value="1"/>
</dbReference>
<dbReference type="RefSeq" id="WP_101751967.1">
    <property type="nucleotide sequence ID" value="NZ_CP025430.1"/>
</dbReference>